<feature type="transmembrane region" description="Helical" evidence="6">
    <location>
        <begin position="316"/>
        <end position="338"/>
    </location>
</feature>
<feature type="transmembrane region" description="Helical" evidence="6">
    <location>
        <begin position="61"/>
        <end position="86"/>
    </location>
</feature>
<dbReference type="Gramene" id="CDP07803">
    <property type="protein sequence ID" value="CDP07803"/>
    <property type="gene ID" value="GSCOC_T00025193001"/>
</dbReference>
<feature type="transmembrane region" description="Helical" evidence="6">
    <location>
        <begin position="287"/>
        <end position="309"/>
    </location>
</feature>
<dbReference type="OrthoDB" id="2126698at2759"/>
<dbReference type="PANTHER" id="PTHR11206">
    <property type="entry name" value="MULTIDRUG RESISTANCE PROTEIN"/>
    <property type="match status" value="1"/>
</dbReference>
<dbReference type="EMBL" id="HG739111">
    <property type="protein sequence ID" value="CDP07803.1"/>
    <property type="molecule type" value="Genomic_DNA"/>
</dbReference>
<dbReference type="Proteomes" id="UP000295252">
    <property type="component" value="Chromosome IV"/>
</dbReference>
<keyword evidence="8" id="KW-1185">Reference proteome</keyword>
<feature type="transmembrane region" description="Helical" evidence="6">
    <location>
        <begin position="440"/>
        <end position="460"/>
    </location>
</feature>
<dbReference type="NCBIfam" id="TIGR00797">
    <property type="entry name" value="matE"/>
    <property type="match status" value="1"/>
</dbReference>
<organism evidence="7 8">
    <name type="scientific">Coffea canephora</name>
    <name type="common">Robusta coffee</name>
    <dbReference type="NCBI Taxonomy" id="49390"/>
    <lineage>
        <taxon>Eukaryota</taxon>
        <taxon>Viridiplantae</taxon>
        <taxon>Streptophyta</taxon>
        <taxon>Embryophyta</taxon>
        <taxon>Tracheophyta</taxon>
        <taxon>Spermatophyta</taxon>
        <taxon>Magnoliopsida</taxon>
        <taxon>eudicotyledons</taxon>
        <taxon>Gunneridae</taxon>
        <taxon>Pentapetalae</taxon>
        <taxon>asterids</taxon>
        <taxon>lamiids</taxon>
        <taxon>Gentianales</taxon>
        <taxon>Rubiaceae</taxon>
        <taxon>Ixoroideae</taxon>
        <taxon>Gardenieae complex</taxon>
        <taxon>Bertiereae - Coffeeae clade</taxon>
        <taxon>Coffeeae</taxon>
        <taxon>Coffea</taxon>
    </lineage>
</organism>
<proteinExistence type="inferred from homology"/>
<evidence type="ECO:0000256" key="4">
    <source>
        <dbReference type="ARBA" id="ARBA00022989"/>
    </source>
</evidence>
<dbReference type="InterPro" id="IPR045069">
    <property type="entry name" value="MATE_euk"/>
</dbReference>
<evidence type="ECO:0000256" key="3">
    <source>
        <dbReference type="ARBA" id="ARBA00022692"/>
    </source>
</evidence>
<feature type="transmembrane region" description="Helical" evidence="6">
    <location>
        <begin position="480"/>
        <end position="503"/>
    </location>
</feature>
<dbReference type="CDD" id="cd13132">
    <property type="entry name" value="MATE_eukaryotic"/>
    <property type="match status" value="1"/>
</dbReference>
<feature type="transmembrane region" description="Helical" evidence="6">
    <location>
        <begin position="143"/>
        <end position="168"/>
    </location>
</feature>
<keyword evidence="5 6" id="KW-0472">Membrane</keyword>
<protein>
    <recommendedName>
        <fullName evidence="6">Protein DETOXIFICATION</fullName>
    </recommendedName>
    <alternativeName>
        <fullName evidence="6">Multidrug and toxic compound extrusion protein</fullName>
    </alternativeName>
</protein>
<dbReference type="PhylomeDB" id="A0A068UJK7"/>
<feature type="transmembrane region" description="Helical" evidence="6">
    <location>
        <begin position="246"/>
        <end position="267"/>
    </location>
</feature>
<evidence type="ECO:0000256" key="1">
    <source>
        <dbReference type="ARBA" id="ARBA00004141"/>
    </source>
</evidence>
<comment type="subcellular location">
    <subcellularLocation>
        <location evidence="1">Membrane</location>
        <topology evidence="1">Multi-pass membrane protein</topology>
    </subcellularLocation>
</comment>
<evidence type="ECO:0000256" key="2">
    <source>
        <dbReference type="ARBA" id="ARBA00010199"/>
    </source>
</evidence>
<gene>
    <name evidence="7" type="ORF">GSCOC_T00025193001</name>
</gene>
<comment type="caution">
    <text evidence="6">Lacks conserved residue(s) required for the propagation of feature annotation.</text>
</comment>
<comment type="similarity">
    <text evidence="2 6">Belongs to the multi antimicrobial extrusion (MATE) (TC 2.A.66.1) family.</text>
</comment>
<keyword evidence="3 6" id="KW-0812">Transmembrane</keyword>
<evidence type="ECO:0000313" key="7">
    <source>
        <dbReference type="EMBL" id="CDP07803.1"/>
    </source>
</evidence>
<feature type="transmembrane region" description="Helical" evidence="6">
    <location>
        <begin position="210"/>
        <end position="234"/>
    </location>
</feature>
<reference evidence="8" key="1">
    <citation type="journal article" date="2014" name="Science">
        <title>The coffee genome provides insight into the convergent evolution of caffeine biosynthesis.</title>
        <authorList>
            <person name="Denoeud F."/>
            <person name="Carretero-Paulet L."/>
            <person name="Dereeper A."/>
            <person name="Droc G."/>
            <person name="Guyot R."/>
            <person name="Pietrella M."/>
            <person name="Zheng C."/>
            <person name="Alberti A."/>
            <person name="Anthony F."/>
            <person name="Aprea G."/>
            <person name="Aury J.M."/>
            <person name="Bento P."/>
            <person name="Bernard M."/>
            <person name="Bocs S."/>
            <person name="Campa C."/>
            <person name="Cenci A."/>
            <person name="Combes M.C."/>
            <person name="Crouzillat D."/>
            <person name="Da Silva C."/>
            <person name="Daddiego L."/>
            <person name="De Bellis F."/>
            <person name="Dussert S."/>
            <person name="Garsmeur O."/>
            <person name="Gayraud T."/>
            <person name="Guignon V."/>
            <person name="Jahn K."/>
            <person name="Jamilloux V."/>
            <person name="Joet T."/>
            <person name="Labadie K."/>
            <person name="Lan T."/>
            <person name="Leclercq J."/>
            <person name="Lepelley M."/>
            <person name="Leroy T."/>
            <person name="Li L.T."/>
            <person name="Librado P."/>
            <person name="Lopez L."/>
            <person name="Munoz A."/>
            <person name="Noel B."/>
            <person name="Pallavicini A."/>
            <person name="Perrotta G."/>
            <person name="Poncet V."/>
            <person name="Pot D."/>
            <person name="Priyono X."/>
            <person name="Rigoreau M."/>
            <person name="Rouard M."/>
            <person name="Rozas J."/>
            <person name="Tranchant-Dubreuil C."/>
            <person name="VanBuren R."/>
            <person name="Zhang Q."/>
            <person name="Andrade A.C."/>
            <person name="Argout X."/>
            <person name="Bertrand B."/>
            <person name="de Kochko A."/>
            <person name="Graziosi G."/>
            <person name="Henry R.J."/>
            <person name="Jayarama X."/>
            <person name="Ming R."/>
            <person name="Nagai C."/>
            <person name="Rounsley S."/>
            <person name="Sankoff D."/>
            <person name="Giuliano G."/>
            <person name="Albert V.A."/>
            <person name="Wincker P."/>
            <person name="Lashermes P."/>
        </authorList>
    </citation>
    <scope>NUCLEOTIDE SEQUENCE [LARGE SCALE GENOMIC DNA]</scope>
    <source>
        <strain evidence="8">cv. DH200-94</strain>
    </source>
</reference>
<dbReference type="Pfam" id="PF01554">
    <property type="entry name" value="MatE"/>
    <property type="match status" value="2"/>
</dbReference>
<evidence type="ECO:0000313" key="8">
    <source>
        <dbReference type="Proteomes" id="UP000295252"/>
    </source>
</evidence>
<dbReference type="GO" id="GO:1990961">
    <property type="term" value="P:xenobiotic detoxification by transmembrane export across the plasma membrane"/>
    <property type="evidence" value="ECO:0007669"/>
    <property type="project" value="InterPro"/>
</dbReference>
<evidence type="ECO:0000256" key="6">
    <source>
        <dbReference type="RuleBase" id="RU004914"/>
    </source>
</evidence>
<keyword evidence="4 6" id="KW-1133">Transmembrane helix</keyword>
<dbReference type="GO" id="GO:0016020">
    <property type="term" value="C:membrane"/>
    <property type="evidence" value="ECO:0007669"/>
    <property type="project" value="UniProtKB-SubCell"/>
</dbReference>
<accession>A0A068UJK7</accession>
<name>A0A068UJK7_COFCA</name>
<evidence type="ECO:0000256" key="5">
    <source>
        <dbReference type="ARBA" id="ARBA00023136"/>
    </source>
</evidence>
<dbReference type="AlphaFoldDB" id="A0A068UJK7"/>
<dbReference type="GO" id="GO:0015297">
    <property type="term" value="F:antiporter activity"/>
    <property type="evidence" value="ECO:0007669"/>
    <property type="project" value="InterPro"/>
</dbReference>
<dbReference type="InterPro" id="IPR002528">
    <property type="entry name" value="MATE_fam"/>
</dbReference>
<sequence>MEEDHNQPLLSTFYDAHNPNAIDQNNSIIEKKPCSVTADHTFYNTSNIGFSREFYIELKKLWSLAGPFIFASVCLYGLGCFTQIFAGHLGTIQLAAISVENSVIADFGYSILAGTAGALDTLCGQAYGAKQYDMLGIYMQKSWFILTSATLGNLSLFIFATPVLKFLGQTATISTEAGRFALWMIPQQFAYALMIPTTKFLQAQSKVKEMALIAAVALSLHAFLGWFLILKIGWGLPGAALMLNSSWWFVAVAQFLYIISGSCGQTWPGFSWKALTNLSGFLKLSVLSALMQCLSTWNGMAVTLLAGYLKNAEVSVAALSICFNILGIATTVGTGFSAAVSVRVSNELGSGRSRAAKFAVMVVGIFSTLFGLLFALVLFLQRKQYPAIFSDDEQVKQLVEELTPLLGTHITFSCIPANENFNINRLISKKFGKSLIQLDFLSKLFFFFFSYMNIGCYFLIGAPLGIVLCFKFDLGLKGLWYGLLLGSCLQILGILLVVCLANWKKEAYAARKRLEQMGGKMLPQDDEET</sequence>
<dbReference type="GO" id="GO:0042910">
    <property type="term" value="F:xenobiotic transmembrane transporter activity"/>
    <property type="evidence" value="ECO:0007669"/>
    <property type="project" value="InterPro"/>
</dbReference>
<feature type="transmembrane region" description="Helical" evidence="6">
    <location>
        <begin position="358"/>
        <end position="380"/>
    </location>
</feature>
<dbReference type="InParanoid" id="A0A068UJK7"/>